<accession>A0A1D1VJ38</accession>
<dbReference type="Proteomes" id="UP000186922">
    <property type="component" value="Unassembled WGS sequence"/>
</dbReference>
<name>A0A1D1VJ38_RAMVA</name>
<evidence type="ECO:0000256" key="1">
    <source>
        <dbReference type="SAM" id="SignalP"/>
    </source>
</evidence>
<comment type="caution">
    <text evidence="2">The sequence shown here is derived from an EMBL/GenBank/DDBJ whole genome shotgun (WGS) entry which is preliminary data.</text>
</comment>
<keyword evidence="1" id="KW-0732">Signal</keyword>
<evidence type="ECO:0000313" key="3">
    <source>
        <dbReference type="Proteomes" id="UP000186922"/>
    </source>
</evidence>
<evidence type="ECO:0000313" key="2">
    <source>
        <dbReference type="EMBL" id="GAV01632.1"/>
    </source>
</evidence>
<protein>
    <submittedName>
        <fullName evidence="2">Uncharacterized protein</fullName>
    </submittedName>
</protein>
<dbReference type="EMBL" id="BDGG01000007">
    <property type="protein sequence ID" value="GAV01632.1"/>
    <property type="molecule type" value="Genomic_DNA"/>
</dbReference>
<proteinExistence type="predicted"/>
<dbReference type="AlphaFoldDB" id="A0A1D1VJ38"/>
<organism evidence="2 3">
    <name type="scientific">Ramazzottius varieornatus</name>
    <name type="common">Water bear</name>
    <name type="synonym">Tardigrade</name>
    <dbReference type="NCBI Taxonomy" id="947166"/>
    <lineage>
        <taxon>Eukaryota</taxon>
        <taxon>Metazoa</taxon>
        <taxon>Ecdysozoa</taxon>
        <taxon>Tardigrada</taxon>
        <taxon>Eutardigrada</taxon>
        <taxon>Parachela</taxon>
        <taxon>Hypsibioidea</taxon>
        <taxon>Ramazzottiidae</taxon>
        <taxon>Ramazzottius</taxon>
    </lineage>
</organism>
<gene>
    <name evidence="2" type="primary">RvY_12315</name>
    <name evidence="2" type="synonym">RvY_12315.4</name>
    <name evidence="2" type="ORF">RvY_12315-4</name>
</gene>
<feature type="signal peptide" evidence="1">
    <location>
        <begin position="1"/>
        <end position="18"/>
    </location>
</feature>
<feature type="chain" id="PRO_5008898500" evidence="1">
    <location>
        <begin position="19"/>
        <end position="194"/>
    </location>
</feature>
<reference evidence="2 3" key="1">
    <citation type="journal article" date="2016" name="Nat. Commun.">
        <title>Extremotolerant tardigrade genome and improved radiotolerance of human cultured cells by tardigrade-unique protein.</title>
        <authorList>
            <person name="Hashimoto T."/>
            <person name="Horikawa D.D."/>
            <person name="Saito Y."/>
            <person name="Kuwahara H."/>
            <person name="Kozuka-Hata H."/>
            <person name="Shin-I T."/>
            <person name="Minakuchi Y."/>
            <person name="Ohishi K."/>
            <person name="Motoyama A."/>
            <person name="Aizu T."/>
            <person name="Enomoto A."/>
            <person name="Kondo K."/>
            <person name="Tanaka S."/>
            <person name="Hara Y."/>
            <person name="Koshikawa S."/>
            <person name="Sagara H."/>
            <person name="Miura T."/>
            <person name="Yokobori S."/>
            <person name="Miyagawa K."/>
            <person name="Suzuki Y."/>
            <person name="Kubo T."/>
            <person name="Oyama M."/>
            <person name="Kohara Y."/>
            <person name="Fujiyama A."/>
            <person name="Arakawa K."/>
            <person name="Katayama T."/>
            <person name="Toyoda A."/>
            <person name="Kunieda T."/>
        </authorList>
    </citation>
    <scope>NUCLEOTIDE SEQUENCE [LARGE SCALE GENOMIC DNA]</scope>
    <source>
        <strain evidence="2 3">YOKOZUNA-1</strain>
    </source>
</reference>
<keyword evidence="3" id="KW-1185">Reference proteome</keyword>
<sequence length="194" mass="21346">MSTPHKNFLCGFLQCVVALNQGFVARCAGPGEYCWFIHGTHLPGRNQEPGEAWNTLEETHPELLIRSILTDSDSYTSSSELSLNITLFCWSATQSRFTASRLEASRAFYPLCRSISASACFYLPFSRVAVISSTTLPDTTFQDVPSHHPASWHLSSNAEDRTIASTALAVEATPAAAMLFPTHLPTLCLSEIFR</sequence>